<dbReference type="AlphaFoldDB" id="A0A6B2AV69"/>
<sequence length="149" mass="16575">MSLLTTLKKNVLIPHPSGSESFGTIPSMPKFGLRGGEIYLRVGIHLGNNQGFGIMHIWEAHKSDLARYGCVSADQIPQHIANMVVHKAPIYCEFREVRGHHRLTVMKTPAGSLVLEGRDDRRGFGYYVVTWYPKRNASGTLVGQVVGKF</sequence>
<evidence type="ECO:0000313" key="1">
    <source>
        <dbReference type="EMBL" id="NAO76789.1"/>
    </source>
</evidence>
<accession>A0A6B2AV69</accession>
<comment type="caution">
    <text evidence="1">The sequence shown here is derived from an EMBL/GenBank/DDBJ whole genome shotgun (WGS) entry which is preliminary data.</text>
</comment>
<dbReference type="EMBL" id="VLIF01000006">
    <property type="protein sequence ID" value="NAO76789.1"/>
    <property type="molecule type" value="Genomic_DNA"/>
</dbReference>
<protein>
    <submittedName>
        <fullName evidence="1">Uncharacterized protein</fullName>
    </submittedName>
</protein>
<gene>
    <name evidence="1" type="ORF">PspP123CL_12625</name>
</gene>
<name>A0A6B2AV69_PSESX</name>
<organism evidence="1">
    <name type="scientific">Pseudomonas syringae</name>
    <dbReference type="NCBI Taxonomy" id="317"/>
    <lineage>
        <taxon>Bacteria</taxon>
        <taxon>Pseudomonadati</taxon>
        <taxon>Pseudomonadota</taxon>
        <taxon>Gammaproteobacteria</taxon>
        <taxon>Pseudomonadales</taxon>
        <taxon>Pseudomonadaceae</taxon>
        <taxon>Pseudomonas</taxon>
    </lineage>
</organism>
<dbReference type="RefSeq" id="WP_017699419.1">
    <property type="nucleotide sequence ID" value="NZ_CP068034.2"/>
</dbReference>
<proteinExistence type="predicted"/>
<reference evidence="1" key="1">
    <citation type="journal article" date="2020" name="Phytopathology">
        <title>Zucchini vein clearing disease is caused by several lineages within Pseudomonas syringae species complex.</title>
        <authorList>
            <person name="Lacault C."/>
            <person name="Briand M."/>
            <person name="Jacques M.A."/>
            <person name="Darrasse A."/>
        </authorList>
    </citation>
    <scope>NUCLEOTIDE SEQUENCE</scope>
    <source>
        <strain evidence="1">P123</strain>
    </source>
</reference>